<name>A0ABM8IE09_9BACE</name>
<dbReference type="EMBL" id="AP028055">
    <property type="protein sequence ID" value="BEH00187.1"/>
    <property type="molecule type" value="Genomic_DNA"/>
</dbReference>
<evidence type="ECO:0000313" key="8">
    <source>
        <dbReference type="Proteomes" id="UP001496674"/>
    </source>
</evidence>
<dbReference type="Pfam" id="PF04542">
    <property type="entry name" value="Sigma70_r2"/>
    <property type="match status" value="1"/>
</dbReference>
<organism evidence="7 8">
    <name type="scientific">Bacteroides sedimenti</name>
    <dbReference type="NCBI Taxonomy" id="2136147"/>
    <lineage>
        <taxon>Bacteria</taxon>
        <taxon>Pseudomonadati</taxon>
        <taxon>Bacteroidota</taxon>
        <taxon>Bacteroidia</taxon>
        <taxon>Bacteroidales</taxon>
        <taxon>Bacteroidaceae</taxon>
        <taxon>Bacteroides</taxon>
    </lineage>
</organism>
<dbReference type="Proteomes" id="UP001496674">
    <property type="component" value="Chromosome"/>
</dbReference>
<evidence type="ECO:0000259" key="6">
    <source>
        <dbReference type="Pfam" id="PF08281"/>
    </source>
</evidence>
<dbReference type="InterPro" id="IPR036388">
    <property type="entry name" value="WH-like_DNA-bd_sf"/>
</dbReference>
<dbReference type="InterPro" id="IPR014284">
    <property type="entry name" value="RNA_pol_sigma-70_dom"/>
</dbReference>
<feature type="domain" description="RNA polymerase sigma-70 region 2" evidence="5">
    <location>
        <begin position="24"/>
        <end position="89"/>
    </location>
</feature>
<gene>
    <name evidence="7" type="ORF">BSYN_24510</name>
</gene>
<dbReference type="InterPro" id="IPR013324">
    <property type="entry name" value="RNA_pol_sigma_r3/r4-like"/>
</dbReference>
<dbReference type="NCBIfam" id="TIGR02937">
    <property type="entry name" value="sigma70-ECF"/>
    <property type="match status" value="1"/>
</dbReference>
<protein>
    <submittedName>
        <fullName evidence="7">RNA polymerase sigma factor</fullName>
    </submittedName>
</protein>
<dbReference type="SUPFAM" id="SSF88659">
    <property type="entry name" value="Sigma3 and sigma4 domains of RNA polymerase sigma factors"/>
    <property type="match status" value="1"/>
</dbReference>
<keyword evidence="3" id="KW-0731">Sigma factor</keyword>
<accession>A0ABM8IE09</accession>
<dbReference type="Pfam" id="PF08281">
    <property type="entry name" value="Sigma70_r4_2"/>
    <property type="match status" value="1"/>
</dbReference>
<dbReference type="PANTHER" id="PTHR43133">
    <property type="entry name" value="RNA POLYMERASE ECF-TYPE SIGMA FACTO"/>
    <property type="match status" value="1"/>
</dbReference>
<dbReference type="InterPro" id="IPR013325">
    <property type="entry name" value="RNA_pol_sigma_r2"/>
</dbReference>
<evidence type="ECO:0000256" key="1">
    <source>
        <dbReference type="ARBA" id="ARBA00010641"/>
    </source>
</evidence>
<comment type="similarity">
    <text evidence="1">Belongs to the sigma-70 factor family. ECF subfamily.</text>
</comment>
<dbReference type="Gene3D" id="1.10.10.10">
    <property type="entry name" value="Winged helix-like DNA-binding domain superfamily/Winged helix DNA-binding domain"/>
    <property type="match status" value="1"/>
</dbReference>
<evidence type="ECO:0000259" key="5">
    <source>
        <dbReference type="Pfam" id="PF04542"/>
    </source>
</evidence>
<evidence type="ECO:0000313" key="7">
    <source>
        <dbReference type="EMBL" id="BEH00187.1"/>
    </source>
</evidence>
<dbReference type="InterPro" id="IPR007627">
    <property type="entry name" value="RNA_pol_sigma70_r2"/>
</dbReference>
<proteinExistence type="inferred from homology"/>
<keyword evidence="2" id="KW-0805">Transcription regulation</keyword>
<feature type="domain" description="RNA polymerase sigma factor 70 region 4 type 2" evidence="6">
    <location>
        <begin position="131"/>
        <end position="173"/>
    </location>
</feature>
<dbReference type="Gene3D" id="1.10.1740.10">
    <property type="match status" value="1"/>
</dbReference>
<dbReference type="SUPFAM" id="SSF88946">
    <property type="entry name" value="Sigma2 domain of RNA polymerase sigma factors"/>
    <property type="match status" value="1"/>
</dbReference>
<evidence type="ECO:0000256" key="2">
    <source>
        <dbReference type="ARBA" id="ARBA00023015"/>
    </source>
</evidence>
<evidence type="ECO:0000256" key="3">
    <source>
        <dbReference type="ARBA" id="ARBA00023082"/>
    </source>
</evidence>
<keyword evidence="4" id="KW-0804">Transcription</keyword>
<dbReference type="InterPro" id="IPR013249">
    <property type="entry name" value="RNA_pol_sigma70_r4_t2"/>
</dbReference>
<dbReference type="InterPro" id="IPR039425">
    <property type="entry name" value="RNA_pol_sigma-70-like"/>
</dbReference>
<sequence>MQKDIESAYIKELKSGSRKAFTTLYNLYSARLYGYCYQWTKSHEDSEEVVQDAFVKLWIHRETIHDENTIQYFIFRIVKNQLTDKYRKNLNSPIFEEYIQYNNEMLLSVDNISHHLEYDEFCVLLNKIKKTLPKTQQQVYEYSVCQQKTNKEIAEILCLSEQTVKNQLSLALKVFRQKLGRFGYMYLLITLVLS</sequence>
<keyword evidence="8" id="KW-1185">Reference proteome</keyword>
<dbReference type="PANTHER" id="PTHR43133:SF46">
    <property type="entry name" value="RNA POLYMERASE SIGMA-70 FACTOR ECF SUBFAMILY"/>
    <property type="match status" value="1"/>
</dbReference>
<dbReference type="RefSeq" id="WP_353331310.1">
    <property type="nucleotide sequence ID" value="NZ_AP028055.1"/>
</dbReference>
<evidence type="ECO:0000256" key="4">
    <source>
        <dbReference type="ARBA" id="ARBA00023163"/>
    </source>
</evidence>
<reference evidence="7 8" key="1">
    <citation type="submission" date="2023-04" db="EMBL/GenBank/DDBJ databases">
        <title>Draft genome sequence of acteroides sedimenti strain YN3PY1.</title>
        <authorList>
            <person name="Yoshida N."/>
        </authorList>
    </citation>
    <scope>NUCLEOTIDE SEQUENCE [LARGE SCALE GENOMIC DNA]</scope>
    <source>
        <strain evidence="7 8">YN3PY1</strain>
    </source>
</reference>